<name>A0A1C3YIZ9_GIBZE</name>
<sequence length="70" mass="7991">MTYTMTAHLCKQLYASWRQTRQPSPELALPNQTPSSLMRPASRSPSPPAQRSERRPSNASDSDWAPNRRH</sequence>
<dbReference type="eggNOG" id="ENOG502R1AY">
    <property type="taxonomic scope" value="Eukaryota"/>
</dbReference>
<keyword evidence="3" id="KW-1185">Reference proteome</keyword>
<feature type="region of interest" description="Disordered" evidence="1">
    <location>
        <begin position="19"/>
        <end position="70"/>
    </location>
</feature>
<dbReference type="AlphaFoldDB" id="A0A1C3YIZ9"/>
<reference evidence="3" key="1">
    <citation type="journal article" date="2007" name="Science">
        <title>The Fusarium graminearum genome reveals a link between localized polymorphism and pathogen specialization.</title>
        <authorList>
            <person name="Cuomo C.A."/>
            <person name="Gueldener U."/>
            <person name="Xu J.-R."/>
            <person name="Trail F."/>
            <person name="Turgeon B.G."/>
            <person name="Di Pietro A."/>
            <person name="Walton J.D."/>
            <person name="Ma L.-J."/>
            <person name="Baker S.E."/>
            <person name="Rep M."/>
            <person name="Adam G."/>
            <person name="Antoniw J."/>
            <person name="Baldwin T."/>
            <person name="Calvo S.E."/>
            <person name="Chang Y.-L."/>
            <person name="DeCaprio D."/>
            <person name="Gale L.R."/>
            <person name="Gnerre S."/>
            <person name="Goswami R.S."/>
            <person name="Hammond-Kosack K."/>
            <person name="Harris L.J."/>
            <person name="Hilburn K."/>
            <person name="Kennell J.C."/>
            <person name="Kroken S."/>
            <person name="Magnuson J.K."/>
            <person name="Mannhaupt G."/>
            <person name="Mauceli E.W."/>
            <person name="Mewes H.-W."/>
            <person name="Mitterbauer R."/>
            <person name="Muehlbauer G."/>
            <person name="Muensterkoetter M."/>
            <person name="Nelson D."/>
            <person name="O'Donnell K."/>
            <person name="Ouellet T."/>
            <person name="Qi W."/>
            <person name="Quesneville H."/>
            <person name="Roncero M.I.G."/>
            <person name="Seong K.-Y."/>
            <person name="Tetko I.V."/>
            <person name="Urban M."/>
            <person name="Waalwijk C."/>
            <person name="Ward T.J."/>
            <person name="Yao J."/>
            <person name="Birren B.W."/>
            <person name="Kistler H.C."/>
        </authorList>
    </citation>
    <scope>NUCLEOTIDE SEQUENCE [LARGE SCALE GENOMIC DNA]</scope>
    <source>
        <strain evidence="3">ATCC MYA-4620 / CBS 123657 / FGSC 9075 / NRRL 31084 / PH-1</strain>
    </source>
</reference>
<evidence type="ECO:0000313" key="3">
    <source>
        <dbReference type="Proteomes" id="UP000070720"/>
    </source>
</evidence>
<dbReference type="EMBL" id="HG970332">
    <property type="protein sequence ID" value="SCB64537.1"/>
    <property type="molecule type" value="Genomic_DNA"/>
</dbReference>
<dbReference type="InParanoid" id="A0A1C3YIZ9"/>
<protein>
    <submittedName>
        <fullName evidence="2">Chromosome 1, complete genome</fullName>
    </submittedName>
</protein>
<evidence type="ECO:0000256" key="1">
    <source>
        <dbReference type="SAM" id="MobiDB-lite"/>
    </source>
</evidence>
<feature type="compositionally biased region" description="Low complexity" evidence="1">
    <location>
        <begin position="34"/>
        <end position="44"/>
    </location>
</feature>
<dbReference type="Proteomes" id="UP000070720">
    <property type="component" value="Chromosome 1"/>
</dbReference>
<accession>A0A1C3YIZ9</accession>
<dbReference type="VEuPathDB" id="FungiDB:FGRAMPH1_01G07061"/>
<reference evidence="2 3" key="3">
    <citation type="journal article" date="2015" name="BMC Genomics">
        <title>The completed genome sequence of the pathogenic ascomycete fungus Fusarium graminearum.</title>
        <authorList>
            <person name="King R."/>
            <person name="Urban M."/>
            <person name="Hammond-Kosack M.C."/>
            <person name="Hassani-Pak K."/>
            <person name="Hammond-Kosack K.E."/>
        </authorList>
    </citation>
    <scope>NUCLEOTIDE SEQUENCE [LARGE SCALE GENOMIC DNA]</scope>
    <source>
        <strain evidence="3">ATCC MYA-4620 / CBS 123657 / FGSC 9075 / NRRL 31084 / PH-1</strain>
    </source>
</reference>
<organism evidence="2 3">
    <name type="scientific">Gibberella zeae (strain ATCC MYA-4620 / CBS 123657 / FGSC 9075 / NRRL 31084 / PH-1)</name>
    <name type="common">Wheat head blight fungus</name>
    <name type="synonym">Fusarium graminearum</name>
    <dbReference type="NCBI Taxonomy" id="229533"/>
    <lineage>
        <taxon>Eukaryota</taxon>
        <taxon>Fungi</taxon>
        <taxon>Dikarya</taxon>
        <taxon>Ascomycota</taxon>
        <taxon>Pezizomycotina</taxon>
        <taxon>Sordariomycetes</taxon>
        <taxon>Hypocreomycetidae</taxon>
        <taxon>Hypocreales</taxon>
        <taxon>Nectriaceae</taxon>
        <taxon>Fusarium</taxon>
    </lineage>
</organism>
<reference evidence="3" key="2">
    <citation type="journal article" date="2010" name="Nature">
        <title>Comparative genomics reveals mobile pathogenicity chromosomes in Fusarium.</title>
        <authorList>
            <person name="Ma L.J."/>
            <person name="van der Does H.C."/>
            <person name="Borkovich K.A."/>
            <person name="Coleman J.J."/>
            <person name="Daboussi M.J."/>
            <person name="Di Pietro A."/>
            <person name="Dufresne M."/>
            <person name="Freitag M."/>
            <person name="Grabherr M."/>
            <person name="Henrissat B."/>
            <person name="Houterman P.M."/>
            <person name="Kang S."/>
            <person name="Shim W.B."/>
            <person name="Woloshuk C."/>
            <person name="Xie X."/>
            <person name="Xu J.R."/>
            <person name="Antoniw J."/>
            <person name="Baker S.E."/>
            <person name="Bluhm B.H."/>
            <person name="Breakspear A."/>
            <person name="Brown D.W."/>
            <person name="Butchko R.A."/>
            <person name="Chapman S."/>
            <person name="Coulson R."/>
            <person name="Coutinho P.M."/>
            <person name="Danchin E.G."/>
            <person name="Diener A."/>
            <person name="Gale L.R."/>
            <person name="Gardiner D.M."/>
            <person name="Goff S."/>
            <person name="Hammond-Kosack K.E."/>
            <person name="Hilburn K."/>
            <person name="Hua-Van A."/>
            <person name="Jonkers W."/>
            <person name="Kazan K."/>
            <person name="Kodira C.D."/>
            <person name="Koehrsen M."/>
            <person name="Kumar L."/>
            <person name="Lee Y.H."/>
            <person name="Li L."/>
            <person name="Manners J.M."/>
            <person name="Miranda-Saavedra D."/>
            <person name="Mukherjee M."/>
            <person name="Park G."/>
            <person name="Park J."/>
            <person name="Park S.Y."/>
            <person name="Proctor R.H."/>
            <person name="Regev A."/>
            <person name="Ruiz-Roldan M.C."/>
            <person name="Sain D."/>
            <person name="Sakthikumar S."/>
            <person name="Sykes S."/>
            <person name="Schwartz D.C."/>
            <person name="Turgeon B.G."/>
            <person name="Wapinski I."/>
            <person name="Yoder O."/>
            <person name="Young S."/>
            <person name="Zeng Q."/>
            <person name="Zhou S."/>
            <person name="Galagan J."/>
            <person name="Cuomo C.A."/>
            <person name="Kistler H.C."/>
            <person name="Rep M."/>
        </authorList>
    </citation>
    <scope>GENOME REANNOTATION</scope>
    <source>
        <strain evidence="3">ATCC MYA-4620 / CBS 123657 / FGSC 9075 / NRRL 31084 / PH-1</strain>
    </source>
</reference>
<evidence type="ECO:0000313" key="2">
    <source>
        <dbReference type="EMBL" id="SCB64537.1"/>
    </source>
</evidence>
<gene>
    <name evidence="2" type="ORF">FGRAMPH1_01T07061</name>
</gene>
<proteinExistence type="predicted"/>